<proteinExistence type="predicted"/>
<organism evidence="1 2">
    <name type="scientific">Actinomycetospora aeridis</name>
    <dbReference type="NCBI Taxonomy" id="3129231"/>
    <lineage>
        <taxon>Bacteria</taxon>
        <taxon>Bacillati</taxon>
        <taxon>Actinomycetota</taxon>
        <taxon>Actinomycetes</taxon>
        <taxon>Pseudonocardiales</taxon>
        <taxon>Pseudonocardiaceae</taxon>
        <taxon>Actinomycetospora</taxon>
    </lineage>
</organism>
<evidence type="ECO:0000313" key="2">
    <source>
        <dbReference type="Proteomes" id="UP001370100"/>
    </source>
</evidence>
<dbReference type="Proteomes" id="UP001370100">
    <property type="component" value="Unassembled WGS sequence"/>
</dbReference>
<accession>A0ABU8N5Q9</accession>
<sequence length="131" mass="14761">MATWEQLRSYINSHYHVFYVTQFGQLAMSFDLGNGRSQKVLVYQSIDGTNGKEWAKIESAVGHIDEVDLGRLFEAIRYQVVGGLAKNDDYVTVRHSIPLADMSVDEFEEPLAAVVETADHLEQLTSPVDRN</sequence>
<name>A0ABU8N5Q9_9PSEU</name>
<keyword evidence="2" id="KW-1185">Reference proteome</keyword>
<comment type="caution">
    <text evidence="1">The sequence shown here is derived from an EMBL/GenBank/DDBJ whole genome shotgun (WGS) entry which is preliminary data.</text>
</comment>
<dbReference type="RefSeq" id="WP_337714172.1">
    <property type="nucleotide sequence ID" value="NZ_JBBEGL010000003.1"/>
</dbReference>
<protein>
    <submittedName>
        <fullName evidence="1">Uncharacterized protein</fullName>
    </submittedName>
</protein>
<gene>
    <name evidence="1" type="ORF">WCD41_14795</name>
</gene>
<dbReference type="EMBL" id="JBBEGL010000003">
    <property type="protein sequence ID" value="MEJ2887725.1"/>
    <property type="molecule type" value="Genomic_DNA"/>
</dbReference>
<evidence type="ECO:0000313" key="1">
    <source>
        <dbReference type="EMBL" id="MEJ2887725.1"/>
    </source>
</evidence>
<reference evidence="1 2" key="1">
    <citation type="submission" date="2024-03" db="EMBL/GenBank/DDBJ databases">
        <title>Actinomycetospora sp. OC33-EN06, a novel actinomycete isolated from wild orchid (Aerides multiflora).</title>
        <authorList>
            <person name="Suriyachadkun C."/>
        </authorList>
    </citation>
    <scope>NUCLEOTIDE SEQUENCE [LARGE SCALE GENOMIC DNA]</scope>
    <source>
        <strain evidence="1 2">OC33-EN06</strain>
    </source>
</reference>